<dbReference type="OrthoDB" id="2625323at2"/>
<dbReference type="InterPro" id="IPR036736">
    <property type="entry name" value="ACP-like_sf"/>
</dbReference>
<dbReference type="PROSITE" id="PS50075">
    <property type="entry name" value="CARRIER"/>
    <property type="match status" value="1"/>
</dbReference>
<gene>
    <name evidence="2" type="ORF">ADK75_11800</name>
</gene>
<evidence type="ECO:0000313" key="2">
    <source>
        <dbReference type="EMBL" id="KOG55135.1"/>
    </source>
</evidence>
<dbReference type="EMBL" id="LGUV01000112">
    <property type="protein sequence ID" value="KOG55135.1"/>
    <property type="molecule type" value="Genomic_DNA"/>
</dbReference>
<dbReference type="Pfam" id="PF00550">
    <property type="entry name" value="PP-binding"/>
    <property type="match status" value="1"/>
</dbReference>
<proteinExistence type="predicted"/>
<dbReference type="Proteomes" id="UP000037084">
    <property type="component" value="Unassembled WGS sequence"/>
</dbReference>
<comment type="caution">
    <text evidence="2">The sequence shown here is derived from an EMBL/GenBank/DDBJ whole genome shotgun (WGS) entry which is preliminary data.</text>
</comment>
<dbReference type="InterPro" id="IPR009081">
    <property type="entry name" value="PP-bd_ACP"/>
</dbReference>
<dbReference type="Gene3D" id="1.10.1200.10">
    <property type="entry name" value="ACP-like"/>
    <property type="match status" value="1"/>
</dbReference>
<dbReference type="SUPFAM" id="SSF47336">
    <property type="entry name" value="ACP-like"/>
    <property type="match status" value="1"/>
</dbReference>
<organism evidence="2 3">
    <name type="scientific">Streptomyces virginiae</name>
    <name type="common">Streptomyces cinnamonensis</name>
    <dbReference type="NCBI Taxonomy" id="1961"/>
    <lineage>
        <taxon>Bacteria</taxon>
        <taxon>Bacillati</taxon>
        <taxon>Actinomycetota</taxon>
        <taxon>Actinomycetes</taxon>
        <taxon>Kitasatosporales</taxon>
        <taxon>Streptomycetaceae</taxon>
        <taxon>Streptomyces</taxon>
    </lineage>
</organism>
<reference evidence="3" key="1">
    <citation type="submission" date="2015-07" db="EMBL/GenBank/DDBJ databases">
        <authorList>
            <consortium name="Consortium for Microbial Forensics and Genomics (microFORGE)"/>
            <person name="Knight B.M."/>
            <person name="Roberts D.P."/>
            <person name="Lin D."/>
            <person name="Hari K."/>
            <person name="Fletcher J."/>
            <person name="Melcher U."/>
            <person name="Blagden T."/>
            <person name="Winegar R.A."/>
        </authorList>
    </citation>
    <scope>NUCLEOTIDE SEQUENCE [LARGE SCALE GENOMIC DNA]</scope>
    <source>
        <strain evidence="3">NRRL B-1447</strain>
    </source>
</reference>
<dbReference type="RefSeq" id="WP_030390272.1">
    <property type="nucleotide sequence ID" value="NZ_LGUV01000112.1"/>
</dbReference>
<evidence type="ECO:0000259" key="1">
    <source>
        <dbReference type="PROSITE" id="PS50075"/>
    </source>
</evidence>
<protein>
    <submittedName>
        <fullName evidence="2">Acyl carrier protein</fullName>
    </submittedName>
</protein>
<name>A0A0L8MXW9_STRVG</name>
<evidence type="ECO:0000313" key="3">
    <source>
        <dbReference type="Proteomes" id="UP000037084"/>
    </source>
</evidence>
<accession>A0A0L8MXW9</accession>
<feature type="domain" description="Carrier" evidence="1">
    <location>
        <begin position="2"/>
        <end position="80"/>
    </location>
</feature>
<dbReference type="AlphaFoldDB" id="A0A0L8MXW9"/>
<sequence>MSNIDTIKNFVITEFLPGTTPAELATDHDLLNDGVIDSLGVLKLIAWVEDRFELAIGDADLDPNNFRSVEAIDTFITASRRTAAA</sequence>
<dbReference type="PATRIC" id="fig|1961.12.peg.2735"/>